<feature type="compositionally biased region" description="Polar residues" evidence="2">
    <location>
        <begin position="1151"/>
        <end position="1176"/>
    </location>
</feature>
<feature type="compositionally biased region" description="Low complexity" evidence="2">
    <location>
        <begin position="416"/>
        <end position="425"/>
    </location>
</feature>
<sequence length="1232" mass="137307">MEGNQGHGYIQEDHGYDELLNNGGWPGANDQFLYGQQTQQPQDLYARYNASQQPSSFDHFDLQPQPHPSYQQPITYTNSPYTHAPQFQQHQAQHQQPQHGRSSDMFAPSSTTVDPSLQSSAPYQSHTNIAAHPNQLAHQTQNTSYSIAPNATQYVQYSMAPSQPSSGPQAVAYQQPQNTVVNNFAQRPQPQAHQAVYFNEVENSTMQRNVSNPINYGAVPVQNHQNQQSQQPVQPKPAVTDMNPSERIYQSINTSSMNHVKNKPVDMPSPSLSQPRVIVKPYNPLRMVKGELLPKKNDTISQRLVHAPFVAFGSSPIQINLNLKNTIPKYHPRKSKSGKELVPGFNSSRKYLLSASLPNFPRLNSRLDSLVPARPSTKKERHSKHEKPSTSIWKGTSGGFKPSVGKVVGRREDNTSKTSTPTDSSTSEDESSSEEESEYEEPEMPPIQDVSEIRGAIRPTALPAGTRWDVIGVIWRDPNTSPNAKVVQEAIEEYYEIISSLRAKLKEKKEAEAAAGPAQAEKFKNERRILLDALYEAVNAADTLGYVSIVENLGGHQRLVNALTSTLIECTKAKPPDLLGKLPRAVFSLLAKFQTMTDALLEKLKFGSIAKRWTDPKKNNGTKASDEKIDKDIAAIKANTIDAKERAVQAKKDAAKVEEQRKVLNKIEQTKSRIEGTNKPSPLNPAKRPHEGDSTNGKPNKKFASDVAGVPATKPTFQKKTNLLGISTKPAARPIVKKKEPSPPPALSKFSALLDSIHRPPSPPKAAEVPSGPPETPEEKARRERKESRRHLRVKFKEGDALEEIRIFKKDKSEIEDEGRQPDALRDAHDIGSEGMMHKRRVSEAIEEDDENQPEDPESRPYPALIEIDFSDLMAPTKFGRKYTTRGGDRTFTTPEQQTQERREAIELMVTYMDTSDIPPTPKEPSLAMGQIDGAADEDITPVPSLKGPTEAWIIQRLHEIRQYGPEYATKFFLARLEEQRSQGRMHGMNSGQNTPAQPQQIMPVPAKIDLAAYQTLLDVVESLKGKPYPPTEPPEWMTDPNHIAIWWEGYNRDEAAKPRPEVVVPIEQTQYQPQVVVPAPQVPMYAEQAYQPQPPQPQASMSAPNDIASQVQNLLAGYGNGGNAPANQQFDYTAWAAAQMQAQAEAQAQSYNPSQQQPNWDSPQWDDQQDNSNKQPKQRGYKLKEWNGGNQKPLDTSIFDENGEYKGKKRPCTFFGKGLCKKGAGCTFLHS</sequence>
<keyword evidence="1" id="KW-0863">Zinc-finger</keyword>
<dbReference type="InterPro" id="IPR000571">
    <property type="entry name" value="Znf_CCCH"/>
</dbReference>
<keyword evidence="1" id="KW-0862">Zinc</keyword>
<evidence type="ECO:0000313" key="5">
    <source>
        <dbReference type="Proteomes" id="UP000696280"/>
    </source>
</evidence>
<evidence type="ECO:0000313" key="4">
    <source>
        <dbReference type="EMBL" id="CAG8949929.1"/>
    </source>
</evidence>
<gene>
    <name evidence="4" type="ORF">HYFRA_00004260</name>
</gene>
<feature type="region of interest" description="Disordered" evidence="2">
    <location>
        <begin position="1"/>
        <end position="121"/>
    </location>
</feature>
<feature type="compositionally biased region" description="Basic and acidic residues" evidence="2">
    <location>
        <begin position="777"/>
        <end position="787"/>
    </location>
</feature>
<organism evidence="4 5">
    <name type="scientific">Hymenoscyphus fraxineus</name>
    <dbReference type="NCBI Taxonomy" id="746836"/>
    <lineage>
        <taxon>Eukaryota</taxon>
        <taxon>Fungi</taxon>
        <taxon>Dikarya</taxon>
        <taxon>Ascomycota</taxon>
        <taxon>Pezizomycotina</taxon>
        <taxon>Leotiomycetes</taxon>
        <taxon>Helotiales</taxon>
        <taxon>Helotiaceae</taxon>
        <taxon>Hymenoscyphus</taxon>
    </lineage>
</organism>
<proteinExistence type="predicted"/>
<keyword evidence="1" id="KW-0479">Metal-binding</keyword>
<evidence type="ECO:0000259" key="3">
    <source>
        <dbReference type="PROSITE" id="PS50103"/>
    </source>
</evidence>
<keyword evidence="5" id="KW-1185">Reference proteome</keyword>
<feature type="compositionally biased region" description="Basic and acidic residues" evidence="2">
    <location>
        <begin position="811"/>
        <end position="832"/>
    </location>
</feature>
<feature type="domain" description="C3H1-type" evidence="3">
    <location>
        <begin position="1207"/>
        <end position="1232"/>
    </location>
</feature>
<accession>A0A9N9KMB1</accession>
<feature type="compositionally biased region" description="Acidic residues" evidence="2">
    <location>
        <begin position="845"/>
        <end position="856"/>
    </location>
</feature>
<comment type="caution">
    <text evidence="4">The sequence shown here is derived from an EMBL/GenBank/DDBJ whole genome shotgun (WGS) entry which is preliminary data.</text>
</comment>
<feature type="region of interest" description="Disordered" evidence="2">
    <location>
        <begin position="1146"/>
        <end position="1199"/>
    </location>
</feature>
<dbReference type="OrthoDB" id="4347at2759"/>
<feature type="region of interest" description="Disordered" evidence="2">
    <location>
        <begin position="363"/>
        <end position="452"/>
    </location>
</feature>
<dbReference type="PROSITE" id="PS50103">
    <property type="entry name" value="ZF_C3H1"/>
    <property type="match status" value="1"/>
</dbReference>
<feature type="compositionally biased region" description="Polar residues" evidence="2">
    <location>
        <begin position="715"/>
        <end position="725"/>
    </location>
</feature>
<reference evidence="4" key="1">
    <citation type="submission" date="2021-07" db="EMBL/GenBank/DDBJ databases">
        <authorList>
            <person name="Durling M."/>
        </authorList>
    </citation>
    <scope>NUCLEOTIDE SEQUENCE</scope>
</reference>
<evidence type="ECO:0000256" key="2">
    <source>
        <dbReference type="SAM" id="MobiDB-lite"/>
    </source>
</evidence>
<protein>
    <recommendedName>
        <fullName evidence="3">C3H1-type domain-containing protein</fullName>
    </recommendedName>
</protein>
<feature type="zinc finger region" description="C3H1-type" evidence="1">
    <location>
        <begin position="1207"/>
        <end position="1232"/>
    </location>
</feature>
<feature type="compositionally biased region" description="Low complexity" evidence="2">
    <location>
        <begin position="83"/>
        <end position="99"/>
    </location>
</feature>
<feature type="compositionally biased region" description="Acidic residues" evidence="2">
    <location>
        <begin position="426"/>
        <end position="443"/>
    </location>
</feature>
<evidence type="ECO:0000256" key="1">
    <source>
        <dbReference type="PROSITE-ProRule" id="PRU00723"/>
    </source>
</evidence>
<feature type="compositionally biased region" description="Polar residues" evidence="2">
    <location>
        <begin position="108"/>
        <end position="121"/>
    </location>
</feature>
<feature type="region of interest" description="Disordered" evidence="2">
    <location>
        <begin position="880"/>
        <end position="899"/>
    </location>
</feature>
<dbReference type="Proteomes" id="UP000696280">
    <property type="component" value="Unassembled WGS sequence"/>
</dbReference>
<dbReference type="EMBL" id="CAJVRL010000025">
    <property type="protein sequence ID" value="CAG8949929.1"/>
    <property type="molecule type" value="Genomic_DNA"/>
</dbReference>
<feature type="compositionally biased region" description="Polar residues" evidence="2">
    <location>
        <begin position="68"/>
        <end position="81"/>
    </location>
</feature>
<dbReference type="AlphaFoldDB" id="A0A9N9KMB1"/>
<feature type="region of interest" description="Disordered" evidence="2">
    <location>
        <begin position="811"/>
        <end position="861"/>
    </location>
</feature>
<dbReference type="GO" id="GO:0008270">
    <property type="term" value="F:zinc ion binding"/>
    <property type="evidence" value="ECO:0007669"/>
    <property type="project" value="UniProtKB-KW"/>
</dbReference>
<feature type="region of interest" description="Disordered" evidence="2">
    <location>
        <begin position="666"/>
        <end position="793"/>
    </location>
</feature>
<name>A0A9N9KMB1_9HELO</name>